<dbReference type="NCBIfam" id="TIGR01126">
    <property type="entry name" value="pdi_dom"/>
    <property type="match status" value="1"/>
</dbReference>
<accession>A0AAV9W5A7</accession>
<keyword evidence="7" id="KW-0256">Endoplasmic reticulum</keyword>
<dbReference type="InterPro" id="IPR017937">
    <property type="entry name" value="Thioredoxin_CS"/>
</dbReference>
<evidence type="ECO:0000256" key="4">
    <source>
        <dbReference type="ARBA" id="ARBA00012723"/>
    </source>
</evidence>
<evidence type="ECO:0000256" key="3">
    <source>
        <dbReference type="ARBA" id="ARBA00006347"/>
    </source>
</evidence>
<evidence type="ECO:0000256" key="10">
    <source>
        <dbReference type="ARBA" id="ARBA00023284"/>
    </source>
</evidence>
<feature type="region of interest" description="Disordered" evidence="12">
    <location>
        <begin position="390"/>
        <end position="455"/>
    </location>
</feature>
<dbReference type="GO" id="GO:0005788">
    <property type="term" value="C:endoplasmic reticulum lumen"/>
    <property type="evidence" value="ECO:0007669"/>
    <property type="project" value="UniProtKB-SubCell"/>
</dbReference>
<evidence type="ECO:0000256" key="2">
    <source>
        <dbReference type="ARBA" id="ARBA00004319"/>
    </source>
</evidence>
<evidence type="ECO:0000256" key="6">
    <source>
        <dbReference type="ARBA" id="ARBA00022737"/>
    </source>
</evidence>
<dbReference type="SUPFAM" id="SSF52833">
    <property type="entry name" value="Thioredoxin-like"/>
    <property type="match status" value="2"/>
</dbReference>
<feature type="compositionally biased region" description="Basic and acidic residues" evidence="12">
    <location>
        <begin position="414"/>
        <end position="437"/>
    </location>
</feature>
<feature type="compositionally biased region" description="Basic and acidic residues" evidence="12">
    <location>
        <begin position="444"/>
        <end position="455"/>
    </location>
</feature>
<dbReference type="PROSITE" id="PS00194">
    <property type="entry name" value="THIOREDOXIN_1"/>
    <property type="match status" value="1"/>
</dbReference>
<gene>
    <name evidence="15" type="ORF">TWF481_009623</name>
</gene>
<dbReference type="GO" id="GO:0003756">
    <property type="term" value="F:protein disulfide isomerase activity"/>
    <property type="evidence" value="ECO:0007669"/>
    <property type="project" value="UniProtKB-EC"/>
</dbReference>
<evidence type="ECO:0000256" key="12">
    <source>
        <dbReference type="SAM" id="MobiDB-lite"/>
    </source>
</evidence>
<evidence type="ECO:0000256" key="1">
    <source>
        <dbReference type="ARBA" id="ARBA00001182"/>
    </source>
</evidence>
<dbReference type="Gene3D" id="3.40.30.10">
    <property type="entry name" value="Glutaredoxin"/>
    <property type="match status" value="2"/>
</dbReference>
<evidence type="ECO:0000256" key="8">
    <source>
        <dbReference type="ARBA" id="ARBA00023157"/>
    </source>
</evidence>
<evidence type="ECO:0000313" key="15">
    <source>
        <dbReference type="EMBL" id="KAK6501799.1"/>
    </source>
</evidence>
<feature type="chain" id="PRO_5043664884" description="protein disulfide-isomerase" evidence="13">
    <location>
        <begin position="23"/>
        <end position="455"/>
    </location>
</feature>
<feature type="compositionally biased region" description="Pro residues" evidence="12">
    <location>
        <begin position="402"/>
        <end position="413"/>
    </location>
</feature>
<dbReference type="InterPro" id="IPR057305">
    <property type="entry name" value="Thioredox_PDIA6_C"/>
</dbReference>
<sequence>MVHNPVVVAALSAAFLAPLAAGMYSSNSPVLQLSSKNFEEKILKSNHASVVEFYAPWCGHCKSLKPAYEKAAENMKGLAQVAAIDCDEDANRRTCSEYGVQGFPTIKVFKPGKNGKPSIHDYQGQRTAKSIVDFLIDQMPNHVTRVNSKTVDGFLKERNGTSKAILFTTKGVATPLYKALAIDFLGSVTFAQVRDKETEVLKLFGVEKFPTFLILPGGSAEAVVYDGELKKEGMAKFVTKFSKPASKEEEGTESSSTSSSSSSSSAPPPRPTFDSTIPEAPSMEIFAETCGRKICVLVITPDKRPDLTGPEGANYYINHLKQTFPFFQVQGSKLSAEFAQGFSLEKSDKVQLRALSAKRGWYVAYEGDTESEEEMKIWIDKIKMGEIKKVKIPPFPGSNDAPPEPPKDAPAPEEPVKEEPVKEETVKEEPAPEEPAKEAPVPEEPVKEAPKHEEL</sequence>
<dbReference type="Proteomes" id="UP001370758">
    <property type="component" value="Unassembled WGS sequence"/>
</dbReference>
<dbReference type="InterPro" id="IPR013766">
    <property type="entry name" value="Thioredoxin_domain"/>
</dbReference>
<comment type="similarity">
    <text evidence="3 11">Belongs to the protein disulfide isomerase family.</text>
</comment>
<dbReference type="InterPro" id="IPR036249">
    <property type="entry name" value="Thioredoxin-like_sf"/>
</dbReference>
<keyword evidence="8" id="KW-1015">Disulfide bond</keyword>
<feature type="signal peptide" evidence="13">
    <location>
        <begin position="1"/>
        <end position="22"/>
    </location>
</feature>
<evidence type="ECO:0000313" key="16">
    <source>
        <dbReference type="Proteomes" id="UP001370758"/>
    </source>
</evidence>
<keyword evidence="16" id="KW-1185">Reference proteome</keyword>
<comment type="caution">
    <text evidence="15">The sequence shown here is derived from an EMBL/GenBank/DDBJ whole genome shotgun (WGS) entry which is preliminary data.</text>
</comment>
<evidence type="ECO:0000256" key="7">
    <source>
        <dbReference type="ARBA" id="ARBA00022824"/>
    </source>
</evidence>
<dbReference type="Pfam" id="PF24541">
    <property type="entry name" value="Thioredox_PDIA6_C"/>
    <property type="match status" value="1"/>
</dbReference>
<name>A0AAV9W5A7_9PEZI</name>
<feature type="compositionally biased region" description="Low complexity" evidence="12">
    <location>
        <begin position="253"/>
        <end position="265"/>
    </location>
</feature>
<feature type="domain" description="Thioredoxin" evidence="14">
    <location>
        <begin position="6"/>
        <end position="141"/>
    </location>
</feature>
<dbReference type="EC" id="5.3.4.1" evidence="4"/>
<evidence type="ECO:0000256" key="11">
    <source>
        <dbReference type="RuleBase" id="RU004208"/>
    </source>
</evidence>
<keyword evidence="6" id="KW-0677">Repeat</keyword>
<dbReference type="PRINTS" id="PR00421">
    <property type="entry name" value="THIOREDOXIN"/>
</dbReference>
<dbReference type="GO" id="GO:0034976">
    <property type="term" value="P:response to endoplasmic reticulum stress"/>
    <property type="evidence" value="ECO:0007669"/>
    <property type="project" value="TreeGrafter"/>
</dbReference>
<organism evidence="15 16">
    <name type="scientific">Arthrobotrys musiformis</name>
    <dbReference type="NCBI Taxonomy" id="47236"/>
    <lineage>
        <taxon>Eukaryota</taxon>
        <taxon>Fungi</taxon>
        <taxon>Dikarya</taxon>
        <taxon>Ascomycota</taxon>
        <taxon>Pezizomycotina</taxon>
        <taxon>Orbiliomycetes</taxon>
        <taxon>Orbiliales</taxon>
        <taxon>Orbiliaceae</taxon>
        <taxon>Arthrobotrys</taxon>
    </lineage>
</organism>
<dbReference type="EMBL" id="JAVHJL010000006">
    <property type="protein sequence ID" value="KAK6501799.1"/>
    <property type="molecule type" value="Genomic_DNA"/>
</dbReference>
<proteinExistence type="inferred from homology"/>
<dbReference type="GO" id="GO:0015035">
    <property type="term" value="F:protein-disulfide reductase activity"/>
    <property type="evidence" value="ECO:0007669"/>
    <property type="project" value="TreeGrafter"/>
</dbReference>
<keyword evidence="9" id="KW-0413">Isomerase</keyword>
<protein>
    <recommendedName>
        <fullName evidence="4">protein disulfide-isomerase</fullName>
        <ecNumber evidence="4">5.3.4.1</ecNumber>
    </recommendedName>
</protein>
<comment type="catalytic activity">
    <reaction evidence="1">
        <text>Catalyzes the rearrangement of -S-S- bonds in proteins.</text>
        <dbReference type="EC" id="5.3.4.1"/>
    </reaction>
</comment>
<dbReference type="CDD" id="cd03002">
    <property type="entry name" value="PDI_a_MPD1_like"/>
    <property type="match status" value="1"/>
</dbReference>
<evidence type="ECO:0000256" key="9">
    <source>
        <dbReference type="ARBA" id="ARBA00023235"/>
    </source>
</evidence>
<evidence type="ECO:0000256" key="13">
    <source>
        <dbReference type="SAM" id="SignalP"/>
    </source>
</evidence>
<reference evidence="15 16" key="1">
    <citation type="submission" date="2023-08" db="EMBL/GenBank/DDBJ databases">
        <authorList>
            <person name="Palmer J.M."/>
        </authorList>
    </citation>
    <scope>NUCLEOTIDE SEQUENCE [LARGE SCALE GENOMIC DNA]</scope>
    <source>
        <strain evidence="15 16">TWF481</strain>
    </source>
</reference>
<feature type="region of interest" description="Disordered" evidence="12">
    <location>
        <begin position="245"/>
        <end position="278"/>
    </location>
</feature>
<evidence type="ECO:0000256" key="5">
    <source>
        <dbReference type="ARBA" id="ARBA00022729"/>
    </source>
</evidence>
<keyword evidence="5 13" id="KW-0732">Signal</keyword>
<keyword evidence="10" id="KW-0676">Redox-active center</keyword>
<evidence type="ECO:0000259" key="14">
    <source>
        <dbReference type="PROSITE" id="PS51352"/>
    </source>
</evidence>
<dbReference type="PROSITE" id="PS51352">
    <property type="entry name" value="THIOREDOXIN_2"/>
    <property type="match status" value="1"/>
</dbReference>
<dbReference type="PANTHER" id="PTHR45815:SF3">
    <property type="entry name" value="PROTEIN DISULFIDE-ISOMERASE A6"/>
    <property type="match status" value="1"/>
</dbReference>
<dbReference type="PANTHER" id="PTHR45815">
    <property type="entry name" value="PROTEIN DISULFIDE-ISOMERASE A6"/>
    <property type="match status" value="1"/>
</dbReference>
<dbReference type="InterPro" id="IPR005788">
    <property type="entry name" value="PDI_thioredoxin-like_dom"/>
</dbReference>
<comment type="subcellular location">
    <subcellularLocation>
        <location evidence="2">Endoplasmic reticulum lumen</location>
    </subcellularLocation>
</comment>
<dbReference type="Pfam" id="PF00085">
    <property type="entry name" value="Thioredoxin"/>
    <property type="match status" value="1"/>
</dbReference>
<dbReference type="AlphaFoldDB" id="A0AAV9W5A7"/>